<accession>A0A0F9EJ73</accession>
<gene>
    <name evidence="1" type="ORF">LCGC14_2420090</name>
</gene>
<proteinExistence type="predicted"/>
<organism evidence="1">
    <name type="scientific">marine sediment metagenome</name>
    <dbReference type="NCBI Taxonomy" id="412755"/>
    <lineage>
        <taxon>unclassified sequences</taxon>
        <taxon>metagenomes</taxon>
        <taxon>ecological metagenomes</taxon>
    </lineage>
</organism>
<sequence length="25" mass="2836">MGLKENLYAECIQIGSKARNKKEVL</sequence>
<name>A0A0F9EJ73_9ZZZZ</name>
<dbReference type="EMBL" id="LAZR01036770">
    <property type="protein sequence ID" value="KKL23963.1"/>
    <property type="molecule type" value="Genomic_DNA"/>
</dbReference>
<dbReference type="AlphaFoldDB" id="A0A0F9EJ73"/>
<reference evidence="1" key="1">
    <citation type="journal article" date="2015" name="Nature">
        <title>Complex archaea that bridge the gap between prokaryotes and eukaryotes.</title>
        <authorList>
            <person name="Spang A."/>
            <person name="Saw J.H."/>
            <person name="Jorgensen S.L."/>
            <person name="Zaremba-Niedzwiedzka K."/>
            <person name="Martijn J."/>
            <person name="Lind A.E."/>
            <person name="van Eijk R."/>
            <person name="Schleper C."/>
            <person name="Guy L."/>
            <person name="Ettema T.J."/>
        </authorList>
    </citation>
    <scope>NUCLEOTIDE SEQUENCE</scope>
</reference>
<evidence type="ECO:0000313" key="1">
    <source>
        <dbReference type="EMBL" id="KKL23963.1"/>
    </source>
</evidence>
<protein>
    <submittedName>
        <fullName evidence="1">Uncharacterized protein</fullName>
    </submittedName>
</protein>
<comment type="caution">
    <text evidence="1">The sequence shown here is derived from an EMBL/GenBank/DDBJ whole genome shotgun (WGS) entry which is preliminary data.</text>
</comment>
<feature type="non-terminal residue" evidence="1">
    <location>
        <position position="25"/>
    </location>
</feature>